<dbReference type="Gene3D" id="1.10.3300.10">
    <property type="entry name" value="Jann2411-like domain"/>
    <property type="match status" value="1"/>
</dbReference>
<dbReference type="EMBL" id="FTNT01000011">
    <property type="protein sequence ID" value="SIS19049.1"/>
    <property type="molecule type" value="Genomic_DNA"/>
</dbReference>
<dbReference type="InterPro" id="IPR023286">
    <property type="entry name" value="ABATE_dom_sf"/>
</dbReference>
<dbReference type="InterPro" id="IPR010852">
    <property type="entry name" value="ABATE"/>
</dbReference>
<dbReference type="SUPFAM" id="SSF160904">
    <property type="entry name" value="Jann2411-like"/>
    <property type="match status" value="1"/>
</dbReference>
<evidence type="ECO:0000313" key="3">
    <source>
        <dbReference type="Proteomes" id="UP000186218"/>
    </source>
</evidence>
<dbReference type="AlphaFoldDB" id="A0A1N7H2I8"/>
<dbReference type="Pfam" id="PF07336">
    <property type="entry name" value="ABATE"/>
    <property type="match status" value="1"/>
</dbReference>
<feature type="domain" description="Zinc finger CGNR" evidence="1">
    <location>
        <begin position="134"/>
        <end position="176"/>
    </location>
</feature>
<dbReference type="PANTHER" id="PTHR35525:SF3">
    <property type="entry name" value="BLL6575 PROTEIN"/>
    <property type="match status" value="1"/>
</dbReference>
<proteinExistence type="predicted"/>
<accession>A0A1N7H2I8</accession>
<name>A0A1N7H2I8_9NOCA</name>
<dbReference type="PANTHER" id="PTHR35525">
    <property type="entry name" value="BLL6575 PROTEIN"/>
    <property type="match status" value="1"/>
</dbReference>
<sequence length="186" mass="20660">MLFAHDTDVALQSAAALVNTARLADDGLTTTDALTAFLDHWRFGGRRDQTVAELDEVRALRHQLAQFWQMTTDDAAAEANAILEAVDARPYLTRHDDWDWHIHVTHVDAPLAHRMGAEAAMAFVDLIRGGQLDRLATCAADDCDCVLVDLSRNRSRRFCAERNCGNRTNVAAYRRRLAGADRDATA</sequence>
<dbReference type="STRING" id="1344003.SAMN05445060_3422"/>
<organism evidence="2 3">
    <name type="scientific">Williamsia sterculiae</name>
    <dbReference type="NCBI Taxonomy" id="1344003"/>
    <lineage>
        <taxon>Bacteria</taxon>
        <taxon>Bacillati</taxon>
        <taxon>Actinomycetota</taxon>
        <taxon>Actinomycetes</taxon>
        <taxon>Mycobacteriales</taxon>
        <taxon>Nocardiaceae</taxon>
        <taxon>Williamsia</taxon>
    </lineage>
</organism>
<evidence type="ECO:0000259" key="1">
    <source>
        <dbReference type="Pfam" id="PF11706"/>
    </source>
</evidence>
<dbReference type="InterPro" id="IPR021005">
    <property type="entry name" value="Znf_CGNR"/>
</dbReference>
<dbReference type="OrthoDB" id="3531194at2"/>
<keyword evidence="3" id="KW-1185">Reference proteome</keyword>
<protein>
    <submittedName>
        <fullName evidence="2">Putative stress-induced transcription regulator</fullName>
    </submittedName>
</protein>
<dbReference type="Proteomes" id="UP000186218">
    <property type="component" value="Unassembled WGS sequence"/>
</dbReference>
<evidence type="ECO:0000313" key="2">
    <source>
        <dbReference type="EMBL" id="SIS19049.1"/>
    </source>
</evidence>
<dbReference type="Pfam" id="PF11706">
    <property type="entry name" value="zf-CGNR"/>
    <property type="match status" value="1"/>
</dbReference>
<reference evidence="2 3" key="1">
    <citation type="submission" date="2017-01" db="EMBL/GenBank/DDBJ databases">
        <authorList>
            <person name="Mah S.A."/>
            <person name="Swanson W.J."/>
            <person name="Moy G.W."/>
            <person name="Vacquier V.D."/>
        </authorList>
    </citation>
    <scope>NUCLEOTIDE SEQUENCE [LARGE SCALE GENOMIC DNA]</scope>
    <source>
        <strain evidence="2 3">CPCC 203464</strain>
    </source>
</reference>
<gene>
    <name evidence="2" type="ORF">SAMN05445060_3422</name>
</gene>
<dbReference type="RefSeq" id="WP_143690432.1">
    <property type="nucleotide sequence ID" value="NZ_FTNT01000011.1"/>
</dbReference>